<evidence type="ECO:0000313" key="5">
    <source>
        <dbReference type="EMBL" id="RFZ90185.1"/>
    </source>
</evidence>
<organism evidence="5 6">
    <name type="scientific">Mucilaginibacter conchicola</name>
    <dbReference type="NCBI Taxonomy" id="2303333"/>
    <lineage>
        <taxon>Bacteria</taxon>
        <taxon>Pseudomonadati</taxon>
        <taxon>Bacteroidota</taxon>
        <taxon>Sphingobacteriia</taxon>
        <taxon>Sphingobacteriales</taxon>
        <taxon>Sphingobacteriaceae</taxon>
        <taxon>Mucilaginibacter</taxon>
    </lineage>
</organism>
<sequence length="506" mass="53996">MAGGKETPRQRMIGILYLVLLGLIALNVPDSLLDAFRNITVSLETSSKNVTTGIDNTYKAFEATKLKEQKERAQPIYDKAKKASAIANDLYNYIESLKQKLTAAGGGFNPEINDVAQRDNLDVSAHLMIDGKNADVLREKIDETRKQLIETLPERDRAGVNFSLNAIDPPKRGDIKKTWQEANFGDGIPLGATLTTLAKLQADTKNAENEVVKKILGEVDQAVVNLDKFNAVAVAPSSYVIAGQPYTAEVFLTASDSKSNPDISVNGNKLATKDGKGTYTVSTGSEGTFTWVGKIHVRQNDGTFKDYTTAPQTYQVARPSAVVSPDKMNVLYIGVPNPLSVSAPGVSKDKIKVSISGGSISGSGGHYTANVSSIGTAKVTVSGDKGTVLGTSEFRVKRIPDPRAMFAGKSGGNTSAANLRAQDRLFAKLDNFEFDAKFNVTRFTMILIKPRQDAIILSTTGGELSGAMKSALAGITPGSTLVFKEVVAVGPDGTQRGLDGMVIQAN</sequence>
<evidence type="ECO:0000259" key="2">
    <source>
        <dbReference type="Pfam" id="PF12081"/>
    </source>
</evidence>
<dbReference type="OrthoDB" id="1490890at2"/>
<evidence type="ECO:0000313" key="6">
    <source>
        <dbReference type="Proteomes" id="UP000264217"/>
    </source>
</evidence>
<feature type="domain" description="Gliding motility-associated protein GldM first immunoglobulin-like" evidence="3">
    <location>
        <begin position="221"/>
        <end position="317"/>
    </location>
</feature>
<evidence type="ECO:0000259" key="3">
    <source>
        <dbReference type="Pfam" id="PF21601"/>
    </source>
</evidence>
<keyword evidence="6" id="KW-1185">Reference proteome</keyword>
<dbReference type="InterPro" id="IPR022720">
    <property type="entry name" value="Motility-assoc_prot_GldM_N"/>
</dbReference>
<dbReference type="Pfam" id="PF21602">
    <property type="entry name" value="GldM_3rd"/>
    <property type="match status" value="1"/>
</dbReference>
<dbReference type="NCBIfam" id="TIGR03517">
    <property type="entry name" value="GldM_gliding"/>
    <property type="match status" value="1"/>
</dbReference>
<evidence type="ECO:0000259" key="1">
    <source>
        <dbReference type="Pfam" id="PF12080"/>
    </source>
</evidence>
<dbReference type="InterPro" id="IPR022719">
    <property type="entry name" value="Motility-assoc_prot_GldM_C"/>
</dbReference>
<dbReference type="EMBL" id="QWDC01000005">
    <property type="protein sequence ID" value="RFZ90185.1"/>
    <property type="molecule type" value="Genomic_DNA"/>
</dbReference>
<dbReference type="AlphaFoldDB" id="A0A372NPA0"/>
<dbReference type="Pfam" id="PF21601">
    <property type="entry name" value="GldM_2nd"/>
    <property type="match status" value="1"/>
</dbReference>
<dbReference type="Proteomes" id="UP000264217">
    <property type="component" value="Unassembled WGS sequence"/>
</dbReference>
<name>A0A372NPA0_9SPHI</name>
<dbReference type="Pfam" id="PF12081">
    <property type="entry name" value="GldM_1st"/>
    <property type="match status" value="1"/>
</dbReference>
<feature type="domain" description="Gliding motility-associated protein GldM N-terminal" evidence="2">
    <location>
        <begin position="33"/>
        <end position="217"/>
    </location>
</feature>
<dbReference type="InterPro" id="IPR019859">
    <property type="entry name" value="Motility-assoc_prot_GldM"/>
</dbReference>
<proteinExistence type="predicted"/>
<dbReference type="InterPro" id="IPR048406">
    <property type="entry name" value="GldM_Ig-like-2"/>
</dbReference>
<protein>
    <submittedName>
        <fullName evidence="5">Gliding motility protein GldM</fullName>
    </submittedName>
</protein>
<dbReference type="RefSeq" id="WP_117394148.1">
    <property type="nucleotide sequence ID" value="NZ_QWDC01000005.1"/>
</dbReference>
<dbReference type="InterPro" id="IPR048405">
    <property type="entry name" value="GldM_Ig-like-1"/>
</dbReference>
<feature type="domain" description="Gliding motility-associated protein GldM second immunoglobulin-like" evidence="4">
    <location>
        <begin position="320"/>
        <end position="397"/>
    </location>
</feature>
<accession>A0A372NPA0</accession>
<reference evidence="5 6" key="1">
    <citation type="submission" date="2018-08" db="EMBL/GenBank/DDBJ databases">
        <title>Mucilaginibacter sp. MYSH2.</title>
        <authorList>
            <person name="Seo T."/>
        </authorList>
    </citation>
    <scope>NUCLEOTIDE SEQUENCE [LARGE SCALE GENOMIC DNA]</scope>
    <source>
        <strain evidence="5 6">MYSH2</strain>
    </source>
</reference>
<feature type="domain" description="Gliding motility-associated protein GldM C-terminal" evidence="1">
    <location>
        <begin position="400"/>
        <end position="505"/>
    </location>
</feature>
<dbReference type="Pfam" id="PF12080">
    <property type="entry name" value="GldM_4th"/>
    <property type="match status" value="1"/>
</dbReference>
<comment type="caution">
    <text evidence="5">The sequence shown here is derived from an EMBL/GenBank/DDBJ whole genome shotgun (WGS) entry which is preliminary data.</text>
</comment>
<evidence type="ECO:0000259" key="4">
    <source>
        <dbReference type="Pfam" id="PF21602"/>
    </source>
</evidence>
<gene>
    <name evidence="5" type="primary">gldM</name>
    <name evidence="5" type="ORF">D0C36_23375</name>
</gene>